<keyword evidence="2" id="KW-1133">Transmembrane helix</keyword>
<feature type="compositionally biased region" description="Basic and acidic residues" evidence="1">
    <location>
        <begin position="99"/>
        <end position="111"/>
    </location>
</feature>
<evidence type="ECO:0000256" key="1">
    <source>
        <dbReference type="SAM" id="MobiDB-lite"/>
    </source>
</evidence>
<dbReference type="RefSeq" id="WP_125229126.1">
    <property type="nucleotide sequence ID" value="NZ_RQYT01000052.1"/>
</dbReference>
<feature type="region of interest" description="Disordered" evidence="1">
    <location>
        <begin position="49"/>
        <end position="131"/>
    </location>
</feature>
<protein>
    <submittedName>
        <fullName evidence="3">Uncharacterized protein</fullName>
    </submittedName>
</protein>
<accession>A0A3P1WQM8</accession>
<proteinExistence type="predicted"/>
<comment type="caution">
    <text evidence="3">The sequence shown here is derived from an EMBL/GenBank/DDBJ whole genome shotgun (WGS) entry which is preliminary data.</text>
</comment>
<sequence length="230" mass="24589">MSHPQPMYHGAPPSRGGNGVVIALVVAIVLAVGGFGAWWFFFRDSSSTQPASQASVQEQQQPVPEPEADASVSVDQAAPSETAEQEAEEPQQEPSSAPAEKRERKQEKQPKEQPSGGDNGASTPPLPQRFGEFEASGKTYENIGLYSRSDGTYITSTLFPGGYGEELIDGEERVVQSGPWTCGVSEGVTDKRAECVAEAHGRTVMLSAFEDRISLEELAAAGDDFLAAWN</sequence>
<feature type="compositionally biased region" description="Low complexity" evidence="1">
    <location>
        <begin position="49"/>
        <end position="62"/>
    </location>
</feature>
<reference evidence="3 4" key="1">
    <citation type="submission" date="2018-11" db="EMBL/GenBank/DDBJ databases">
        <title>Genomes From Bacteria Associated with the Canine Oral Cavity: a Test Case for Automated Genome-Based Taxonomic Assignment.</title>
        <authorList>
            <person name="Coil D.A."/>
            <person name="Jospin G."/>
            <person name="Darling A.E."/>
            <person name="Wallis C."/>
            <person name="Davis I.J."/>
            <person name="Harris S."/>
            <person name="Eisen J.A."/>
            <person name="Holcombe L.J."/>
            <person name="O'Flynn C."/>
        </authorList>
    </citation>
    <scope>NUCLEOTIDE SEQUENCE [LARGE SCALE GENOMIC DNA]</scope>
    <source>
        <strain evidence="3 4">OH2822_COT-296</strain>
    </source>
</reference>
<evidence type="ECO:0000313" key="4">
    <source>
        <dbReference type="Proteomes" id="UP000280935"/>
    </source>
</evidence>
<keyword evidence="2" id="KW-0472">Membrane</keyword>
<feature type="transmembrane region" description="Helical" evidence="2">
    <location>
        <begin position="20"/>
        <end position="42"/>
    </location>
</feature>
<dbReference type="Proteomes" id="UP000280935">
    <property type="component" value="Unassembled WGS sequence"/>
</dbReference>
<gene>
    <name evidence="3" type="ORF">EII35_14230</name>
</gene>
<organism evidence="3 4">
    <name type="scientific">Arachnia propionica</name>
    <dbReference type="NCBI Taxonomy" id="1750"/>
    <lineage>
        <taxon>Bacteria</taxon>
        <taxon>Bacillati</taxon>
        <taxon>Actinomycetota</taxon>
        <taxon>Actinomycetes</taxon>
        <taxon>Propionibacteriales</taxon>
        <taxon>Propionibacteriaceae</taxon>
        <taxon>Arachnia</taxon>
    </lineage>
</organism>
<keyword evidence="2" id="KW-0812">Transmembrane</keyword>
<evidence type="ECO:0000256" key="2">
    <source>
        <dbReference type="SAM" id="Phobius"/>
    </source>
</evidence>
<dbReference type="AlphaFoldDB" id="A0A3P1WQM8"/>
<evidence type="ECO:0000313" key="3">
    <source>
        <dbReference type="EMBL" id="RRD48148.1"/>
    </source>
</evidence>
<name>A0A3P1WQM8_9ACTN</name>
<dbReference type="EMBL" id="RQYT01000052">
    <property type="protein sequence ID" value="RRD48148.1"/>
    <property type="molecule type" value="Genomic_DNA"/>
</dbReference>